<keyword evidence="4" id="KW-1185">Reference proteome</keyword>
<dbReference type="EMBL" id="JBFTWV010000232">
    <property type="protein sequence ID" value="KAL2783481.1"/>
    <property type="molecule type" value="Genomic_DNA"/>
</dbReference>
<evidence type="ECO:0000256" key="1">
    <source>
        <dbReference type="SAM" id="MobiDB-lite"/>
    </source>
</evidence>
<dbReference type="Proteomes" id="UP001610563">
    <property type="component" value="Unassembled WGS sequence"/>
</dbReference>
<name>A0ABR4FJR2_9EURO</name>
<feature type="domain" description="C2H2-type" evidence="2">
    <location>
        <begin position="341"/>
        <end position="363"/>
    </location>
</feature>
<dbReference type="InterPro" id="IPR058925">
    <property type="entry name" value="zf-C2H2_AcuF"/>
</dbReference>
<sequence length="529" mass="60019">MAMISSSLKSCMRLFVELIDSKTLAQFETEVSVRKWEDELGRLRVWAANIGAHQSGQSSLDYRLRDASHLKTETTNLLNSLQEALQDFHEIADASPDAEDEDEFDELYEGDLTEVQQIYQSIADVINYLYRMSMAIRQPARHDQLLETRMIDATVFVPWAERHVSDKYPGLEPEIVQRLGAAMAHQRAVLKYRERHRAKLGQGFEGNEEPQLHVDYISETAATEFIEAAENHLQFLDGMSDSGASRTSYSTTIVASQEGVSIPPPPPESGDRAPFECPYCFVIISVKDRKDWARHIFRDVMPYTCIYPECNTPSKVYENRRQWYNHLSTEHALATSPDGCTICPMCKLAIQQPATFERHVGRHLEELALFVLPRTQPEDEAEADSEQTSSVNSDEGRSDGGRVSLNFESRPSSENYRVITDPVFDHSSDEGWEDDMSAETPNETSQKSERPRSPEEDARIEQNDTVEDLAKAAAIARLEQLILEERIEREARELRGAAEAARQAVKDRREHEKGVLEEKSHAIQGSREA</sequence>
<protein>
    <recommendedName>
        <fullName evidence="2">C2H2-type domain-containing protein</fullName>
    </recommendedName>
</protein>
<feature type="region of interest" description="Disordered" evidence="1">
    <location>
        <begin position="377"/>
        <end position="409"/>
    </location>
</feature>
<feature type="region of interest" description="Disordered" evidence="1">
    <location>
        <begin position="424"/>
        <end position="465"/>
    </location>
</feature>
<feature type="compositionally biased region" description="Basic and acidic residues" evidence="1">
    <location>
        <begin position="446"/>
        <end position="462"/>
    </location>
</feature>
<dbReference type="PANTHER" id="PTHR35391">
    <property type="entry name" value="C2H2-TYPE DOMAIN-CONTAINING PROTEIN-RELATED"/>
    <property type="match status" value="1"/>
</dbReference>
<dbReference type="SMART" id="SM00355">
    <property type="entry name" value="ZnF_C2H2"/>
    <property type="match status" value="2"/>
</dbReference>
<dbReference type="PANTHER" id="PTHR35391:SF7">
    <property type="entry name" value="C2H2-TYPE DOMAIN-CONTAINING PROTEIN"/>
    <property type="match status" value="1"/>
</dbReference>
<evidence type="ECO:0000313" key="4">
    <source>
        <dbReference type="Proteomes" id="UP001610563"/>
    </source>
</evidence>
<reference evidence="3 4" key="1">
    <citation type="submission" date="2024-07" db="EMBL/GenBank/DDBJ databases">
        <title>Section-level genome sequencing and comparative genomics of Aspergillus sections Usti and Cavernicolus.</title>
        <authorList>
            <consortium name="Lawrence Berkeley National Laboratory"/>
            <person name="Nybo J.L."/>
            <person name="Vesth T.C."/>
            <person name="Theobald S."/>
            <person name="Frisvad J.C."/>
            <person name="Larsen T.O."/>
            <person name="Kjaerboelling I."/>
            <person name="Rothschild-Mancinelli K."/>
            <person name="Lyhne E.K."/>
            <person name="Kogle M.E."/>
            <person name="Barry K."/>
            <person name="Clum A."/>
            <person name="Na H."/>
            <person name="Ledsgaard L."/>
            <person name="Lin J."/>
            <person name="Lipzen A."/>
            <person name="Kuo A."/>
            <person name="Riley R."/>
            <person name="Mondo S."/>
            <person name="Labutti K."/>
            <person name="Haridas S."/>
            <person name="Pangalinan J."/>
            <person name="Salamov A.A."/>
            <person name="Simmons B.A."/>
            <person name="Magnuson J.K."/>
            <person name="Chen J."/>
            <person name="Drula E."/>
            <person name="Henrissat B."/>
            <person name="Wiebenga A."/>
            <person name="Lubbers R.J."/>
            <person name="Gomes A.C."/>
            <person name="Makela M.R."/>
            <person name="Stajich J."/>
            <person name="Grigoriev I.V."/>
            <person name="Mortensen U.H."/>
            <person name="De Vries R.P."/>
            <person name="Baker S.E."/>
            <person name="Andersen M.R."/>
        </authorList>
    </citation>
    <scope>NUCLEOTIDE SEQUENCE [LARGE SCALE GENOMIC DNA]</scope>
    <source>
        <strain evidence="3 4">CBS 209.92</strain>
    </source>
</reference>
<feature type="region of interest" description="Disordered" evidence="1">
    <location>
        <begin position="494"/>
        <end position="529"/>
    </location>
</feature>
<organism evidence="3 4">
    <name type="scientific">Aspergillus keveii</name>
    <dbReference type="NCBI Taxonomy" id="714993"/>
    <lineage>
        <taxon>Eukaryota</taxon>
        <taxon>Fungi</taxon>
        <taxon>Dikarya</taxon>
        <taxon>Ascomycota</taxon>
        <taxon>Pezizomycotina</taxon>
        <taxon>Eurotiomycetes</taxon>
        <taxon>Eurotiomycetidae</taxon>
        <taxon>Eurotiales</taxon>
        <taxon>Aspergillaceae</taxon>
        <taxon>Aspergillus</taxon>
        <taxon>Aspergillus subgen. Nidulantes</taxon>
    </lineage>
</organism>
<dbReference type="Pfam" id="PF26082">
    <property type="entry name" value="zf-C2H2_AcuF"/>
    <property type="match status" value="1"/>
</dbReference>
<evidence type="ECO:0000313" key="3">
    <source>
        <dbReference type="EMBL" id="KAL2783481.1"/>
    </source>
</evidence>
<feature type="compositionally biased region" description="Basic and acidic residues" evidence="1">
    <location>
        <begin position="504"/>
        <end position="529"/>
    </location>
</feature>
<dbReference type="InterPro" id="IPR013087">
    <property type="entry name" value="Znf_C2H2_type"/>
</dbReference>
<gene>
    <name evidence="3" type="ORF">BJX66DRAFT_344883</name>
</gene>
<comment type="caution">
    <text evidence="3">The sequence shown here is derived from an EMBL/GenBank/DDBJ whole genome shotgun (WGS) entry which is preliminary data.</text>
</comment>
<feature type="domain" description="C2H2-type" evidence="2">
    <location>
        <begin position="303"/>
        <end position="331"/>
    </location>
</feature>
<accession>A0ABR4FJR2</accession>
<proteinExistence type="predicted"/>
<evidence type="ECO:0000259" key="2">
    <source>
        <dbReference type="SMART" id="SM00355"/>
    </source>
</evidence>